<evidence type="ECO:0000256" key="1">
    <source>
        <dbReference type="SAM" id="MobiDB-lite"/>
    </source>
</evidence>
<feature type="region of interest" description="Disordered" evidence="1">
    <location>
        <begin position="202"/>
        <end position="297"/>
    </location>
</feature>
<feature type="compositionally biased region" description="Basic and acidic residues" evidence="1">
    <location>
        <begin position="454"/>
        <end position="464"/>
    </location>
</feature>
<dbReference type="AlphaFoldDB" id="A0A0C3FPF8"/>
<accession>A0A0C3FPF8</accession>
<dbReference type="HOGENOM" id="CLU_022953_0_0_1"/>
<dbReference type="InParanoid" id="A0A0C3FPF8"/>
<dbReference type="EMBL" id="KN832983">
    <property type="protein sequence ID" value="KIM86065.1"/>
    <property type="molecule type" value="Genomic_DNA"/>
</dbReference>
<sequence length="563" mass="60872">MPKRAVTPPPGDDEPRYLTVVHPYPLHAHMELPKDREDFGRWLACCIGPDPFYAFFHKPSALNMVIVEIKRDFDGFDRLLGEHKWSEFLSNPSAEEAEKVTRIYYCVFNSGRQVQKNGWKRIDAQESWFRNWSPRNDLIRFPYPKTSYCDLPLEDQTNYPLCRPLPSKHFSPPPTIVHAVVRPPPPGSAGWVSQKAANKAVPARGAWGRGTPTSIYIPASTRGNKAPASAKTSLSPTKRDGTSPWTRGLGSPTSSVKGSATGSANPWNRTASSSTPFAADPATSPTDSQSGVSCASSPCVQTPLSALPAPPGLGPVPVTLPLSTSWADDIPPGLFPDIIVNNAPSTLPPLDGFVHNPVIPNHPDIPDNIEDAFAELEVADPLVGYVSAWEVANNQQVKIPELPTAVSGSLWDDYEEQKPVTQELLCTDHGRICKKGICKTYAKQLKDVERAKKMADKAKGDWGRGRGRGRGRGGRGNSNINWRGVSQGGGQENVQFPRPGNPKSNSNSNSSGTSTPLNPSPADDDDGFSVATSSKRSRSRAASIVSAAPSEASGWGTFSQGPW</sequence>
<evidence type="ECO:0000313" key="3">
    <source>
        <dbReference type="Proteomes" id="UP000054166"/>
    </source>
</evidence>
<feature type="compositionally biased region" description="Polar residues" evidence="1">
    <location>
        <begin position="283"/>
        <end position="297"/>
    </location>
</feature>
<dbReference type="Proteomes" id="UP000054166">
    <property type="component" value="Unassembled WGS sequence"/>
</dbReference>
<feature type="compositionally biased region" description="Polar residues" evidence="1">
    <location>
        <begin position="251"/>
        <end position="276"/>
    </location>
</feature>
<dbReference type="OrthoDB" id="3243413at2759"/>
<feature type="compositionally biased region" description="Low complexity" evidence="1">
    <location>
        <begin position="501"/>
        <end position="521"/>
    </location>
</feature>
<evidence type="ECO:0000313" key="2">
    <source>
        <dbReference type="EMBL" id="KIM86065.1"/>
    </source>
</evidence>
<organism evidence="2 3">
    <name type="scientific">Piloderma croceum (strain F 1598)</name>
    <dbReference type="NCBI Taxonomy" id="765440"/>
    <lineage>
        <taxon>Eukaryota</taxon>
        <taxon>Fungi</taxon>
        <taxon>Dikarya</taxon>
        <taxon>Basidiomycota</taxon>
        <taxon>Agaricomycotina</taxon>
        <taxon>Agaricomycetes</taxon>
        <taxon>Agaricomycetidae</taxon>
        <taxon>Atheliales</taxon>
        <taxon>Atheliaceae</taxon>
        <taxon>Piloderma</taxon>
    </lineage>
</organism>
<protein>
    <submittedName>
        <fullName evidence="2">Uncharacterized protein</fullName>
    </submittedName>
</protein>
<keyword evidence="3" id="KW-1185">Reference proteome</keyword>
<feature type="region of interest" description="Disordered" evidence="1">
    <location>
        <begin position="454"/>
        <end position="563"/>
    </location>
</feature>
<name>A0A0C3FPF8_PILCF</name>
<proteinExistence type="predicted"/>
<feature type="compositionally biased region" description="Low complexity" evidence="1">
    <location>
        <begin position="529"/>
        <end position="550"/>
    </location>
</feature>
<gene>
    <name evidence="2" type="ORF">PILCRDRAFT_816617</name>
</gene>
<reference evidence="3" key="2">
    <citation type="submission" date="2015-01" db="EMBL/GenBank/DDBJ databases">
        <title>Evolutionary Origins and Diversification of the Mycorrhizal Mutualists.</title>
        <authorList>
            <consortium name="DOE Joint Genome Institute"/>
            <consortium name="Mycorrhizal Genomics Consortium"/>
            <person name="Kohler A."/>
            <person name="Kuo A."/>
            <person name="Nagy L.G."/>
            <person name="Floudas D."/>
            <person name="Copeland A."/>
            <person name="Barry K.W."/>
            <person name="Cichocki N."/>
            <person name="Veneault-Fourrey C."/>
            <person name="LaButti K."/>
            <person name="Lindquist E.A."/>
            <person name="Lipzen A."/>
            <person name="Lundell T."/>
            <person name="Morin E."/>
            <person name="Murat C."/>
            <person name="Riley R."/>
            <person name="Ohm R."/>
            <person name="Sun H."/>
            <person name="Tunlid A."/>
            <person name="Henrissat B."/>
            <person name="Grigoriev I.V."/>
            <person name="Hibbett D.S."/>
            <person name="Martin F."/>
        </authorList>
    </citation>
    <scope>NUCLEOTIDE SEQUENCE [LARGE SCALE GENOMIC DNA]</scope>
    <source>
        <strain evidence="3">F 1598</strain>
    </source>
</reference>
<reference evidence="2 3" key="1">
    <citation type="submission" date="2014-04" db="EMBL/GenBank/DDBJ databases">
        <authorList>
            <consortium name="DOE Joint Genome Institute"/>
            <person name="Kuo A."/>
            <person name="Tarkka M."/>
            <person name="Buscot F."/>
            <person name="Kohler A."/>
            <person name="Nagy L.G."/>
            <person name="Floudas D."/>
            <person name="Copeland A."/>
            <person name="Barry K.W."/>
            <person name="Cichocki N."/>
            <person name="Veneault-Fourrey C."/>
            <person name="LaButti K."/>
            <person name="Lindquist E.A."/>
            <person name="Lipzen A."/>
            <person name="Lundell T."/>
            <person name="Morin E."/>
            <person name="Murat C."/>
            <person name="Sun H."/>
            <person name="Tunlid A."/>
            <person name="Henrissat B."/>
            <person name="Grigoriev I.V."/>
            <person name="Hibbett D.S."/>
            <person name="Martin F."/>
            <person name="Nordberg H.P."/>
            <person name="Cantor M.N."/>
            <person name="Hua S.X."/>
        </authorList>
    </citation>
    <scope>NUCLEOTIDE SEQUENCE [LARGE SCALE GENOMIC DNA]</scope>
    <source>
        <strain evidence="2 3">F 1598</strain>
    </source>
</reference>